<dbReference type="Pfam" id="PF14604">
    <property type="entry name" value="SH3_9"/>
    <property type="match status" value="1"/>
</dbReference>
<feature type="domain" description="ADF-H" evidence="5">
    <location>
        <begin position="5"/>
        <end position="152"/>
    </location>
</feature>
<feature type="domain" description="SH3" evidence="4">
    <location>
        <begin position="515"/>
        <end position="573"/>
    </location>
</feature>
<dbReference type="GO" id="GO:0030427">
    <property type="term" value="C:site of polarized growth"/>
    <property type="evidence" value="ECO:0007669"/>
    <property type="project" value="TreeGrafter"/>
</dbReference>
<dbReference type="FunFam" id="3.40.20.10:FF:000045">
    <property type="entry name" value="Actin binding protein, putative"/>
    <property type="match status" value="1"/>
</dbReference>
<evidence type="ECO:0000256" key="1">
    <source>
        <dbReference type="ARBA" id="ARBA00022443"/>
    </source>
</evidence>
<dbReference type="Pfam" id="PF00241">
    <property type="entry name" value="Cofilin_ADF"/>
    <property type="match status" value="1"/>
</dbReference>
<dbReference type="GO" id="GO:0005884">
    <property type="term" value="C:actin filament"/>
    <property type="evidence" value="ECO:0007669"/>
    <property type="project" value="TreeGrafter"/>
</dbReference>
<dbReference type="AlphaFoldDB" id="A0A0G2HQJ6"/>
<gene>
    <name evidence="6" type="ORF">UCDDA912_g02814</name>
</gene>
<dbReference type="Gene3D" id="3.40.20.10">
    <property type="entry name" value="Severin"/>
    <property type="match status" value="1"/>
</dbReference>
<dbReference type="InterPro" id="IPR036028">
    <property type="entry name" value="SH3-like_dom_sf"/>
</dbReference>
<dbReference type="CDD" id="cd11962">
    <property type="entry name" value="SH3_Abp1_fungi_C1"/>
    <property type="match status" value="1"/>
</dbReference>
<sequence>MASLNLSINGPSIKSSYQGVVNGQLPKSDSPTYAQWALFTVQAPLLNAFQDGGAKESILKVETKGEGELADLIEDFSEGRIQFAFVKVKDPNTALPKNVLIAWCGGGVPERTKGYFTSHSAAVAKILHGYHVQITARSDSDLEPAAIIQKVSDASGAKYTAGGSAPMPAPAAPPVAKKPVFTPTTSTRGSFNPLVAARNRRDDNVDADGWGADAPPVTRTQLEKVDSAYKPTKVNMADLVKNQESPRFNGSGRQDDTPGDVVKGGYQPVGKVDIAALRAQAKTQEDFRPTPVKGSYEPVGKVDIASIRARAQKPAEPADEEPKVANKFGGASSFTGTKAPTPGGLGFGAPAVPAAAPVGAASRTFADQGAPQQLPSRPIPVPEELPREHELPEEQPTHDLARGAATAVAEEAFGQDQVQEAQAGPAGGKRAIIEYDYEKAEENELELREGEYVTNIDMVDDDWWMGTNSRGESGLFPSNYVTLVEDDDATAGAGQAAPPPPPAAAAQPEPQQAAGGGAVATALFDYEAAEDNELSFAEGDKITNLEFPDDDWWFGHRGAKSGLFPANYVELDA</sequence>
<dbReference type="InterPro" id="IPR002108">
    <property type="entry name" value="ADF-H"/>
</dbReference>
<dbReference type="OrthoDB" id="5971719at2759"/>
<dbReference type="InterPro" id="IPR029006">
    <property type="entry name" value="ADF-H/Gelsolin-like_dom_sf"/>
</dbReference>
<dbReference type="Gene3D" id="2.30.30.40">
    <property type="entry name" value="SH3 Domains"/>
    <property type="match status" value="2"/>
</dbReference>
<comment type="caution">
    <text evidence="6">The sequence shown here is derived from an EMBL/GenBank/DDBJ whole genome shotgun (WGS) entry which is preliminary data.</text>
</comment>
<dbReference type="CDD" id="cd11281">
    <property type="entry name" value="ADF_drebrin_like"/>
    <property type="match status" value="1"/>
</dbReference>
<dbReference type="SUPFAM" id="SSF50044">
    <property type="entry name" value="SH3-domain"/>
    <property type="match status" value="2"/>
</dbReference>
<dbReference type="Pfam" id="PF00018">
    <property type="entry name" value="SH3_1"/>
    <property type="match status" value="1"/>
</dbReference>
<protein>
    <submittedName>
        <fullName evidence="6">Putative amylase-binding protein</fullName>
    </submittedName>
</protein>
<evidence type="ECO:0000256" key="2">
    <source>
        <dbReference type="PROSITE-ProRule" id="PRU00192"/>
    </source>
</evidence>
<dbReference type="SMART" id="SM00102">
    <property type="entry name" value="ADF"/>
    <property type="match status" value="1"/>
</dbReference>
<dbReference type="PRINTS" id="PR00452">
    <property type="entry name" value="SH3DOMAIN"/>
</dbReference>
<keyword evidence="7" id="KW-1185">Reference proteome</keyword>
<name>A0A0G2HQJ6_9PEZI</name>
<feature type="compositionally biased region" description="Low complexity" evidence="3">
    <location>
        <begin position="504"/>
        <end position="513"/>
    </location>
</feature>
<dbReference type="PROSITE" id="PS50002">
    <property type="entry name" value="SH3"/>
    <property type="match status" value="2"/>
</dbReference>
<evidence type="ECO:0000313" key="6">
    <source>
        <dbReference type="EMBL" id="KKY37173.1"/>
    </source>
</evidence>
<dbReference type="PANTHER" id="PTHR10829">
    <property type="entry name" value="CORTACTIN AND DREBRIN"/>
    <property type="match status" value="1"/>
</dbReference>
<dbReference type="Proteomes" id="UP000034680">
    <property type="component" value="Unassembled WGS sequence"/>
</dbReference>
<dbReference type="FunFam" id="2.30.30.40:FF:000273">
    <property type="entry name" value="Actin binding protein"/>
    <property type="match status" value="1"/>
</dbReference>
<dbReference type="STRING" id="1214573.A0A0G2HQJ6"/>
<feature type="region of interest" description="Disordered" evidence="3">
    <location>
        <begin position="490"/>
        <end position="517"/>
    </location>
</feature>
<dbReference type="PROSITE" id="PS51263">
    <property type="entry name" value="ADF_H"/>
    <property type="match status" value="1"/>
</dbReference>
<accession>A0A0G2HQJ6</accession>
<organism evidence="6 7">
    <name type="scientific">Diaporthe ampelina</name>
    <dbReference type="NCBI Taxonomy" id="1214573"/>
    <lineage>
        <taxon>Eukaryota</taxon>
        <taxon>Fungi</taxon>
        <taxon>Dikarya</taxon>
        <taxon>Ascomycota</taxon>
        <taxon>Pezizomycotina</taxon>
        <taxon>Sordariomycetes</taxon>
        <taxon>Sordariomycetidae</taxon>
        <taxon>Diaporthales</taxon>
        <taxon>Diaporthaceae</taxon>
        <taxon>Diaporthe</taxon>
    </lineage>
</organism>
<dbReference type="GO" id="GO:0030864">
    <property type="term" value="C:cortical actin cytoskeleton"/>
    <property type="evidence" value="ECO:0007669"/>
    <property type="project" value="TreeGrafter"/>
</dbReference>
<dbReference type="PANTHER" id="PTHR10829:SF25">
    <property type="entry name" value="DREBRIN-LIKE PROTEIN"/>
    <property type="match status" value="1"/>
</dbReference>
<reference evidence="6 7" key="2">
    <citation type="submission" date="2015-05" db="EMBL/GenBank/DDBJ databases">
        <authorList>
            <person name="Morales-Cruz A."/>
            <person name="Amrine K.C."/>
            <person name="Cantu D."/>
        </authorList>
    </citation>
    <scope>NUCLEOTIDE SEQUENCE [LARGE SCALE GENOMIC DNA]</scope>
    <source>
        <strain evidence="6">DA912</strain>
    </source>
</reference>
<dbReference type="SMART" id="SM00326">
    <property type="entry name" value="SH3"/>
    <property type="match status" value="2"/>
</dbReference>
<proteinExistence type="predicted"/>
<evidence type="ECO:0000259" key="4">
    <source>
        <dbReference type="PROSITE" id="PS50002"/>
    </source>
</evidence>
<dbReference type="GO" id="GO:0030833">
    <property type="term" value="P:regulation of actin filament polymerization"/>
    <property type="evidence" value="ECO:0007669"/>
    <property type="project" value="TreeGrafter"/>
</dbReference>
<feature type="region of interest" description="Disordered" evidence="3">
    <location>
        <begin position="311"/>
        <end position="342"/>
    </location>
</feature>
<evidence type="ECO:0000259" key="5">
    <source>
        <dbReference type="PROSITE" id="PS51263"/>
    </source>
</evidence>
<evidence type="ECO:0000313" key="7">
    <source>
        <dbReference type="Proteomes" id="UP000034680"/>
    </source>
</evidence>
<dbReference type="InterPro" id="IPR035719">
    <property type="entry name" value="Abp1_fungi_SH3_C1"/>
</dbReference>
<dbReference type="SUPFAM" id="SSF55753">
    <property type="entry name" value="Actin depolymerizing proteins"/>
    <property type="match status" value="1"/>
</dbReference>
<feature type="domain" description="SH3" evidence="4">
    <location>
        <begin position="426"/>
        <end position="486"/>
    </location>
</feature>
<dbReference type="GO" id="GO:0051015">
    <property type="term" value="F:actin filament binding"/>
    <property type="evidence" value="ECO:0007669"/>
    <property type="project" value="TreeGrafter"/>
</dbReference>
<reference evidence="6 7" key="1">
    <citation type="submission" date="2015-05" db="EMBL/GenBank/DDBJ databases">
        <title>Distinctive expansion of gene families associated with plant cell wall degradation and secondary metabolism in the genomes of grapevine trunk pathogens.</title>
        <authorList>
            <person name="Lawrence D.P."/>
            <person name="Travadon R."/>
            <person name="Rolshausen P.E."/>
            <person name="Baumgartner K."/>
        </authorList>
    </citation>
    <scope>NUCLEOTIDE SEQUENCE [LARGE SCALE GENOMIC DNA]</scope>
    <source>
        <strain evidence="6">DA912</strain>
    </source>
</reference>
<dbReference type="EMBL" id="LCUC01000094">
    <property type="protein sequence ID" value="KKY37173.1"/>
    <property type="molecule type" value="Genomic_DNA"/>
</dbReference>
<dbReference type="FunFam" id="2.30.30.40:FF:000242">
    <property type="entry name" value="Actin binding protein"/>
    <property type="match status" value="1"/>
</dbReference>
<keyword evidence="1 2" id="KW-0728">SH3 domain</keyword>
<evidence type="ECO:0000256" key="3">
    <source>
        <dbReference type="SAM" id="MobiDB-lite"/>
    </source>
</evidence>
<dbReference type="InterPro" id="IPR001452">
    <property type="entry name" value="SH3_domain"/>
</dbReference>